<feature type="domain" description="Methyltransferase FkbM" evidence="1">
    <location>
        <begin position="89"/>
        <end position="251"/>
    </location>
</feature>
<evidence type="ECO:0000313" key="3">
    <source>
        <dbReference type="Proteomes" id="UP000199627"/>
    </source>
</evidence>
<dbReference type="InterPro" id="IPR029063">
    <property type="entry name" value="SAM-dependent_MTases_sf"/>
</dbReference>
<dbReference type="InterPro" id="IPR052514">
    <property type="entry name" value="SAM-dependent_MTase"/>
</dbReference>
<name>A0A1H1BEN9_9FLAO</name>
<keyword evidence="2" id="KW-0808">Transferase</keyword>
<dbReference type="Pfam" id="PF05050">
    <property type="entry name" value="Methyltransf_21"/>
    <property type="match status" value="1"/>
</dbReference>
<accession>A0A1H1BEN9</accession>
<dbReference type="GO" id="GO:0008168">
    <property type="term" value="F:methyltransferase activity"/>
    <property type="evidence" value="ECO:0007669"/>
    <property type="project" value="UniProtKB-KW"/>
</dbReference>
<evidence type="ECO:0000259" key="1">
    <source>
        <dbReference type="Pfam" id="PF05050"/>
    </source>
</evidence>
<dbReference type="Gene3D" id="3.40.50.150">
    <property type="entry name" value="Vaccinia Virus protein VP39"/>
    <property type="match status" value="1"/>
</dbReference>
<reference evidence="3" key="1">
    <citation type="submission" date="2016-10" db="EMBL/GenBank/DDBJ databases">
        <authorList>
            <person name="Varghese N."/>
            <person name="Submissions S."/>
        </authorList>
    </citation>
    <scope>NUCLEOTIDE SEQUENCE [LARGE SCALE GENOMIC DNA]</scope>
    <source>
        <strain evidence="3">DSM 17072</strain>
    </source>
</reference>
<evidence type="ECO:0000313" key="2">
    <source>
        <dbReference type="EMBL" id="SDQ50474.1"/>
    </source>
</evidence>
<dbReference type="PANTHER" id="PTHR34203">
    <property type="entry name" value="METHYLTRANSFERASE, FKBM FAMILY PROTEIN"/>
    <property type="match status" value="1"/>
</dbReference>
<dbReference type="InterPro" id="IPR006342">
    <property type="entry name" value="FkbM_mtfrase"/>
</dbReference>
<gene>
    <name evidence="2" type="ORF">SAMN05421664_1842</name>
</gene>
<organism evidence="2 3">
    <name type="scientific">Chryseobacterium soldanellicola</name>
    <dbReference type="NCBI Taxonomy" id="311333"/>
    <lineage>
        <taxon>Bacteria</taxon>
        <taxon>Pseudomonadati</taxon>
        <taxon>Bacteroidota</taxon>
        <taxon>Flavobacteriia</taxon>
        <taxon>Flavobacteriales</taxon>
        <taxon>Weeksellaceae</taxon>
        <taxon>Chryseobacterium group</taxon>
        <taxon>Chryseobacterium</taxon>
    </lineage>
</organism>
<dbReference type="PANTHER" id="PTHR34203:SF15">
    <property type="entry name" value="SLL1173 PROTEIN"/>
    <property type="match status" value="1"/>
</dbReference>
<dbReference type="SUPFAM" id="SSF53335">
    <property type="entry name" value="S-adenosyl-L-methionine-dependent methyltransferases"/>
    <property type="match status" value="1"/>
</dbReference>
<dbReference type="GO" id="GO:0032259">
    <property type="term" value="P:methylation"/>
    <property type="evidence" value="ECO:0007669"/>
    <property type="project" value="UniProtKB-KW"/>
</dbReference>
<dbReference type="EMBL" id="FNKL01000002">
    <property type="protein sequence ID" value="SDQ50474.1"/>
    <property type="molecule type" value="Genomic_DNA"/>
</dbReference>
<dbReference type="STRING" id="311333.SAMN05421664_1842"/>
<sequence length="272" mass="31701">MKSLLAAIFRFILSFNFFKKKYFAFYKYIFNPYHLFKNVKKNVVYRDSIMLNLDLNDWIQQQIYFLGDYEKNEIDYLYQTLKEGSTFIDIGGNIGLFSLNASKIIGEKGKIFAFEAFKPNYLKFQQHIQINNFHNIKLEHLAISDKSGFIEILHNENDNNVGMASSYLQEYTSKEKVEAISLDEYVKKNNISQIDLIKIDIEGAEFSALKGMTEILTFHQPKIVIEINNIALKSSHHSEEELISILTEKGYNRIKILSQNENSYNAVFEYSA</sequence>
<proteinExistence type="predicted"/>
<dbReference type="NCBIfam" id="TIGR01444">
    <property type="entry name" value="fkbM_fam"/>
    <property type="match status" value="1"/>
</dbReference>
<dbReference type="AlphaFoldDB" id="A0A1H1BEN9"/>
<keyword evidence="3" id="KW-1185">Reference proteome</keyword>
<dbReference type="RefSeq" id="WP_089755422.1">
    <property type="nucleotide sequence ID" value="NZ_FNKL01000002.1"/>
</dbReference>
<protein>
    <submittedName>
        <fullName evidence="2">Methyltransferase, FkbM family</fullName>
    </submittedName>
</protein>
<keyword evidence="2" id="KW-0489">Methyltransferase</keyword>
<dbReference type="Proteomes" id="UP000199627">
    <property type="component" value="Unassembled WGS sequence"/>
</dbReference>
<dbReference type="OrthoDB" id="9812600at2"/>